<evidence type="ECO:0000313" key="3">
    <source>
        <dbReference type="Proteomes" id="UP000198736"/>
    </source>
</evidence>
<sequence length="91" mass="9848">MISCGIPDASVTLFPRGYLGGPPVLFVSSALLGYIMEVRWLSLRLAPPVTLLRAKEQPHVIESHFTADQIGIKISFASTHVCIGRGLRTTA</sequence>
<keyword evidence="1" id="KW-1133">Transmembrane helix</keyword>
<gene>
    <name evidence="2" type="ORF">COMA2_80029</name>
</gene>
<keyword evidence="1" id="KW-0812">Transmembrane</keyword>
<organism evidence="2 3">
    <name type="scientific">Candidatus Nitrospira nitrificans</name>
    <dbReference type="NCBI Taxonomy" id="1742973"/>
    <lineage>
        <taxon>Bacteria</taxon>
        <taxon>Pseudomonadati</taxon>
        <taxon>Nitrospirota</taxon>
        <taxon>Nitrospiria</taxon>
        <taxon>Nitrospirales</taxon>
        <taxon>Nitrospiraceae</taxon>
        <taxon>Nitrospira</taxon>
    </lineage>
</organism>
<feature type="transmembrane region" description="Helical" evidence="1">
    <location>
        <begin position="17"/>
        <end position="35"/>
    </location>
</feature>
<dbReference type="STRING" id="1742973.COMA2_80029"/>
<reference evidence="3" key="1">
    <citation type="submission" date="2015-10" db="EMBL/GenBank/DDBJ databases">
        <authorList>
            <person name="Luecker S."/>
            <person name="Luecker S."/>
        </authorList>
    </citation>
    <scope>NUCLEOTIDE SEQUENCE [LARGE SCALE GENOMIC DNA]</scope>
</reference>
<evidence type="ECO:0000256" key="1">
    <source>
        <dbReference type="SAM" id="Phobius"/>
    </source>
</evidence>
<keyword evidence="1" id="KW-0472">Membrane</keyword>
<evidence type="ECO:0000313" key="2">
    <source>
        <dbReference type="EMBL" id="CUS39514.1"/>
    </source>
</evidence>
<name>A0A0S4LS66_9BACT</name>
<dbReference type="AlphaFoldDB" id="A0A0S4LS66"/>
<dbReference type="EMBL" id="CZPZ01000035">
    <property type="protein sequence ID" value="CUS39514.1"/>
    <property type="molecule type" value="Genomic_DNA"/>
</dbReference>
<dbReference type="Proteomes" id="UP000198736">
    <property type="component" value="Unassembled WGS sequence"/>
</dbReference>
<accession>A0A0S4LS66</accession>
<proteinExistence type="predicted"/>
<keyword evidence="3" id="KW-1185">Reference proteome</keyword>
<protein>
    <submittedName>
        <fullName evidence="2">Uncharacterized protein</fullName>
    </submittedName>
</protein>